<comment type="caution">
    <text evidence="4">The sequence shown here is derived from an EMBL/GenBank/DDBJ whole genome shotgun (WGS) entry which is preliminary data.</text>
</comment>
<evidence type="ECO:0000313" key="5">
    <source>
        <dbReference type="Proteomes" id="UP001206925"/>
    </source>
</evidence>
<dbReference type="EMBL" id="JAMZMK010008799">
    <property type="protein sequence ID" value="KAI7738540.1"/>
    <property type="molecule type" value="Genomic_DNA"/>
</dbReference>
<keyword evidence="1" id="KW-0805">Transcription regulation</keyword>
<reference evidence="4" key="1">
    <citation type="submission" date="2022-06" db="EMBL/GenBank/DDBJ databases">
        <title>Uncovering the hologenomic basis of an extraordinary plant invasion.</title>
        <authorList>
            <person name="Bieker V.C."/>
            <person name="Martin M.D."/>
            <person name="Gilbert T."/>
            <person name="Hodgins K."/>
            <person name="Battlay P."/>
            <person name="Petersen B."/>
            <person name="Wilson J."/>
        </authorList>
    </citation>
    <scope>NUCLEOTIDE SEQUENCE</scope>
    <source>
        <strain evidence="4">AA19_3_7</strain>
        <tissue evidence="4">Leaf</tissue>
    </source>
</reference>
<accession>A0AAD5CBW7</accession>
<evidence type="ECO:0000313" key="4">
    <source>
        <dbReference type="EMBL" id="KAI7738540.1"/>
    </source>
</evidence>
<dbReference type="AlphaFoldDB" id="A0AAD5CBW7"/>
<gene>
    <name evidence="4" type="ORF">M8C21_032888</name>
</gene>
<keyword evidence="2" id="KW-0804">Transcription</keyword>
<dbReference type="InterPro" id="IPR025610">
    <property type="entry name" value="MYC/MYB_N"/>
</dbReference>
<keyword evidence="5" id="KW-1185">Reference proteome</keyword>
<protein>
    <recommendedName>
        <fullName evidence="3">Transcription factor MYC/MYB N-terminal domain-containing protein</fullName>
    </recommendedName>
</protein>
<feature type="domain" description="Transcription factor MYC/MYB N-terminal" evidence="3">
    <location>
        <begin position="99"/>
        <end position="196"/>
    </location>
</feature>
<organism evidence="4 5">
    <name type="scientific">Ambrosia artemisiifolia</name>
    <name type="common">Common ragweed</name>
    <dbReference type="NCBI Taxonomy" id="4212"/>
    <lineage>
        <taxon>Eukaryota</taxon>
        <taxon>Viridiplantae</taxon>
        <taxon>Streptophyta</taxon>
        <taxon>Embryophyta</taxon>
        <taxon>Tracheophyta</taxon>
        <taxon>Spermatophyta</taxon>
        <taxon>Magnoliopsida</taxon>
        <taxon>eudicotyledons</taxon>
        <taxon>Gunneridae</taxon>
        <taxon>Pentapetalae</taxon>
        <taxon>asterids</taxon>
        <taxon>campanulids</taxon>
        <taxon>Asterales</taxon>
        <taxon>Asteraceae</taxon>
        <taxon>Asteroideae</taxon>
        <taxon>Heliantheae alliance</taxon>
        <taxon>Heliantheae</taxon>
        <taxon>Ambrosia</taxon>
    </lineage>
</organism>
<proteinExistence type="predicted"/>
<evidence type="ECO:0000256" key="1">
    <source>
        <dbReference type="ARBA" id="ARBA00023015"/>
    </source>
</evidence>
<dbReference type="PANTHER" id="PTHR46633">
    <property type="entry name" value="TRANSCRIPTION FACTOR MYC/MYB-RELATED"/>
    <property type="match status" value="1"/>
</dbReference>
<dbReference type="PANTHER" id="PTHR46633:SF6">
    <property type="entry name" value="TRANSCRIPTION FACTOR MYC_MYB N-TERMINAL DOMAIN-CONTAINING PROTEIN"/>
    <property type="match status" value="1"/>
</dbReference>
<dbReference type="Proteomes" id="UP001206925">
    <property type="component" value="Unassembled WGS sequence"/>
</dbReference>
<sequence>MEGLPMLTCLIQHTLKALCTSSSSEDNTSNKWVYAVYWRILPRIYPPPKWDVEGGVLDRAKGNKRNWILVWEDGFCDLDECERFVKDGSLKCGFGADIFFKLSHEVYNYGEGLIGKIAADNSHKWVFKDGINEHDPSFISSWNASIDPQPKAWEFHFNSGIKTIAIISTREGIIQLGSFDKIVEDLNLVLSIQRKFSYLRSIPGLFSIQRPFSTVQQDSYNPLKHKSTIGPGEAQQLIGPKVNVHGGESQPYKSPIWSLGSGYINPEGARVGPHGPPLWPIPPLLPYNFGSHDPLVHIRKDEVTQSLRDKISRVEDPDEGEPRCLNPNPGFDMELGFGPKKVAQENDVKFQLN</sequence>
<dbReference type="Pfam" id="PF14215">
    <property type="entry name" value="bHLH-MYC_N"/>
    <property type="match status" value="1"/>
</dbReference>
<name>A0AAD5CBW7_AMBAR</name>
<evidence type="ECO:0000256" key="2">
    <source>
        <dbReference type="ARBA" id="ARBA00023163"/>
    </source>
</evidence>
<evidence type="ECO:0000259" key="3">
    <source>
        <dbReference type="Pfam" id="PF14215"/>
    </source>
</evidence>